<accession>A0A1H0TBP8</accession>
<name>A0A1H0TBP8_9BACI</name>
<dbReference type="Pfam" id="PF06949">
    <property type="entry name" value="DUF1292"/>
    <property type="match status" value="1"/>
</dbReference>
<evidence type="ECO:0000313" key="2">
    <source>
        <dbReference type="Proteomes" id="UP000199159"/>
    </source>
</evidence>
<gene>
    <name evidence="1" type="ORF">SAMN05216565_103376</name>
</gene>
<dbReference type="RefSeq" id="WP_090852290.1">
    <property type="nucleotide sequence ID" value="NZ_FNJU01000003.1"/>
</dbReference>
<protein>
    <recommendedName>
        <fullName evidence="3">DUF1292 domain-containing protein</fullName>
    </recommendedName>
</protein>
<evidence type="ECO:0000313" key="1">
    <source>
        <dbReference type="EMBL" id="SDP50926.1"/>
    </source>
</evidence>
<dbReference type="AlphaFoldDB" id="A0A1H0TBP8"/>
<sequence>MEKIEVGEIFTITDENENENEVEVLASMTVEGADYIAVGFVEEIEVESEEDIDIFFLKIEEDGEFSYIENDDEFEKVSGAFESVMDEEE</sequence>
<proteinExistence type="predicted"/>
<organism evidence="1 2">
    <name type="scientific">Litchfieldia salsa</name>
    <dbReference type="NCBI Taxonomy" id="930152"/>
    <lineage>
        <taxon>Bacteria</taxon>
        <taxon>Bacillati</taxon>
        <taxon>Bacillota</taxon>
        <taxon>Bacilli</taxon>
        <taxon>Bacillales</taxon>
        <taxon>Bacillaceae</taxon>
        <taxon>Litchfieldia</taxon>
    </lineage>
</organism>
<dbReference type="EMBL" id="FNJU01000003">
    <property type="protein sequence ID" value="SDP50926.1"/>
    <property type="molecule type" value="Genomic_DNA"/>
</dbReference>
<dbReference type="Proteomes" id="UP000199159">
    <property type="component" value="Unassembled WGS sequence"/>
</dbReference>
<keyword evidence="2" id="KW-1185">Reference proteome</keyword>
<reference evidence="2" key="1">
    <citation type="submission" date="2016-10" db="EMBL/GenBank/DDBJ databases">
        <authorList>
            <person name="Varghese N."/>
            <person name="Submissions S."/>
        </authorList>
    </citation>
    <scope>NUCLEOTIDE SEQUENCE [LARGE SCALE GENOMIC DNA]</scope>
    <source>
        <strain evidence="2">IBRC-M10078</strain>
    </source>
</reference>
<evidence type="ECO:0008006" key="3">
    <source>
        <dbReference type="Google" id="ProtNLM"/>
    </source>
</evidence>
<dbReference type="OrthoDB" id="2626955at2"/>
<dbReference type="InterPro" id="IPR009711">
    <property type="entry name" value="UPF0473"/>
</dbReference>
<dbReference type="STRING" id="930152.SAMN05216565_103376"/>